<evidence type="ECO:0008006" key="9">
    <source>
        <dbReference type="Google" id="ProtNLM"/>
    </source>
</evidence>
<comment type="subcellular location">
    <subcellularLocation>
        <location evidence="1">Cell membrane</location>
        <topology evidence="1">Multi-pass membrane protein</topology>
    </subcellularLocation>
</comment>
<feature type="transmembrane region" description="Helical" evidence="6">
    <location>
        <begin position="47"/>
        <end position="70"/>
    </location>
</feature>
<feature type="transmembrane region" description="Helical" evidence="6">
    <location>
        <begin position="230"/>
        <end position="249"/>
    </location>
</feature>
<dbReference type="EMBL" id="SOAW01000001">
    <property type="protein sequence ID" value="TDT33363.1"/>
    <property type="molecule type" value="Genomic_DNA"/>
</dbReference>
<gene>
    <name evidence="7" type="ORF">CLV29_0974</name>
</gene>
<keyword evidence="4 6" id="KW-1133">Transmembrane helix</keyword>
<evidence type="ECO:0000313" key="8">
    <source>
        <dbReference type="Proteomes" id="UP000295371"/>
    </source>
</evidence>
<keyword evidence="8" id="KW-1185">Reference proteome</keyword>
<dbReference type="Proteomes" id="UP000295371">
    <property type="component" value="Unassembled WGS sequence"/>
</dbReference>
<sequence length="319" mass="34114">MLNRVLAFLRSPWVRAAFLLLVLGLAGWALATRWEQFTAAVVQLPPSLVVGALVLTFVYVFCMMCAWRVLLAGMGAPTRLADITVIYGIGQLGKYLPGGVWNILAAAELGADRQIPRRTSAAAMATATVMSLVTALAVGCLTFIFAPSELLQDWGWVAWFIIPFSICLLPPVFNWLLRFAFRLARMEPPQPISWGKLGLATLLSLAGWVACGLQLFVVGVGLGIGLDLQSVITTIGVGALAWAAGLLFIPAPAGAGIREGVIEIALTGALAPGALGALWLLTRVLFVLADLGFAALGFGIDRWQRRHRRRTEPAAPTIS</sequence>
<organism evidence="7 8">
    <name type="scientific">Naumannella halotolerans</name>
    <dbReference type="NCBI Taxonomy" id="993414"/>
    <lineage>
        <taxon>Bacteria</taxon>
        <taxon>Bacillati</taxon>
        <taxon>Actinomycetota</taxon>
        <taxon>Actinomycetes</taxon>
        <taxon>Propionibacteriales</taxon>
        <taxon>Propionibacteriaceae</taxon>
        <taxon>Naumannella</taxon>
    </lineage>
</organism>
<keyword evidence="5 6" id="KW-0472">Membrane</keyword>
<evidence type="ECO:0000256" key="2">
    <source>
        <dbReference type="ARBA" id="ARBA00022475"/>
    </source>
</evidence>
<dbReference type="InterPro" id="IPR022791">
    <property type="entry name" value="L-PG_synthase/AglD"/>
</dbReference>
<evidence type="ECO:0000256" key="3">
    <source>
        <dbReference type="ARBA" id="ARBA00022692"/>
    </source>
</evidence>
<reference evidence="7 8" key="1">
    <citation type="submission" date="2019-03" db="EMBL/GenBank/DDBJ databases">
        <title>Genomic Encyclopedia of Archaeal and Bacterial Type Strains, Phase II (KMG-II): from individual species to whole genera.</title>
        <authorList>
            <person name="Goeker M."/>
        </authorList>
    </citation>
    <scope>NUCLEOTIDE SEQUENCE [LARGE SCALE GENOMIC DNA]</scope>
    <source>
        <strain evidence="7 8">DSM 24323</strain>
    </source>
</reference>
<keyword evidence="3 6" id="KW-0812">Transmembrane</keyword>
<accession>A0A4R7JA12</accession>
<dbReference type="GO" id="GO:0005886">
    <property type="term" value="C:plasma membrane"/>
    <property type="evidence" value="ECO:0007669"/>
    <property type="project" value="UniProtKB-SubCell"/>
</dbReference>
<evidence type="ECO:0000256" key="1">
    <source>
        <dbReference type="ARBA" id="ARBA00004651"/>
    </source>
</evidence>
<evidence type="ECO:0000313" key="7">
    <source>
        <dbReference type="EMBL" id="TDT33363.1"/>
    </source>
</evidence>
<feature type="transmembrane region" description="Helical" evidence="6">
    <location>
        <begin position="197"/>
        <end position="224"/>
    </location>
</feature>
<feature type="transmembrane region" description="Helical" evidence="6">
    <location>
        <begin position="121"/>
        <end position="144"/>
    </location>
</feature>
<name>A0A4R7JA12_9ACTN</name>
<evidence type="ECO:0000256" key="4">
    <source>
        <dbReference type="ARBA" id="ARBA00022989"/>
    </source>
</evidence>
<keyword evidence="2" id="KW-1003">Cell membrane</keyword>
<feature type="transmembrane region" description="Helical" evidence="6">
    <location>
        <begin position="156"/>
        <end position="177"/>
    </location>
</feature>
<feature type="transmembrane region" description="Helical" evidence="6">
    <location>
        <begin position="261"/>
        <end position="278"/>
    </location>
</feature>
<dbReference type="AlphaFoldDB" id="A0A4R7JA12"/>
<comment type="caution">
    <text evidence="7">The sequence shown here is derived from an EMBL/GenBank/DDBJ whole genome shotgun (WGS) entry which is preliminary data.</text>
</comment>
<evidence type="ECO:0000256" key="5">
    <source>
        <dbReference type="ARBA" id="ARBA00023136"/>
    </source>
</evidence>
<protein>
    <recommendedName>
        <fullName evidence="9">Lysylphosphatidylglycerol synthase-like protein</fullName>
    </recommendedName>
</protein>
<evidence type="ECO:0000256" key="6">
    <source>
        <dbReference type="SAM" id="Phobius"/>
    </source>
</evidence>
<dbReference type="Pfam" id="PF03706">
    <property type="entry name" value="LPG_synthase_TM"/>
    <property type="match status" value="1"/>
</dbReference>
<dbReference type="RefSeq" id="WP_166649130.1">
    <property type="nucleotide sequence ID" value="NZ_SOAW01000001.1"/>
</dbReference>
<proteinExistence type="predicted"/>